<evidence type="ECO:0000256" key="1">
    <source>
        <dbReference type="SAM" id="MobiDB-lite"/>
    </source>
</evidence>
<proteinExistence type="predicted"/>
<feature type="chain" id="PRO_5010574897" evidence="2">
    <location>
        <begin position="26"/>
        <end position="64"/>
    </location>
</feature>
<organism evidence="3 4">
    <name type="scientific">Nicotiana sylvestris</name>
    <name type="common">Wood tobacco</name>
    <name type="synonym">South American tobacco</name>
    <dbReference type="NCBI Taxonomy" id="4096"/>
    <lineage>
        <taxon>Eukaryota</taxon>
        <taxon>Viridiplantae</taxon>
        <taxon>Streptophyta</taxon>
        <taxon>Embryophyta</taxon>
        <taxon>Tracheophyta</taxon>
        <taxon>Spermatophyta</taxon>
        <taxon>Magnoliopsida</taxon>
        <taxon>eudicotyledons</taxon>
        <taxon>Gunneridae</taxon>
        <taxon>Pentapetalae</taxon>
        <taxon>asterids</taxon>
        <taxon>lamiids</taxon>
        <taxon>Solanales</taxon>
        <taxon>Solanaceae</taxon>
        <taxon>Nicotianoideae</taxon>
        <taxon>Nicotianeae</taxon>
        <taxon>Nicotiana</taxon>
    </lineage>
</organism>
<accession>A0A1U7WBC8</accession>
<dbReference type="AlphaFoldDB" id="A0A1U7WBC8"/>
<reference evidence="3" key="1">
    <citation type="journal article" date="2013" name="Genome Biol.">
        <title>Reference genomes and transcriptomes of Nicotiana sylvestris and Nicotiana tomentosiformis.</title>
        <authorList>
            <person name="Sierro N."/>
            <person name="Battey J.N."/>
            <person name="Ouadi S."/>
            <person name="Bovet L."/>
            <person name="Goepfert S."/>
            <person name="Bakaher N."/>
            <person name="Peitsch M.C."/>
            <person name="Ivanov N.V."/>
        </authorList>
    </citation>
    <scope>NUCLEOTIDE SEQUENCE [LARGE SCALE GENOMIC DNA]</scope>
</reference>
<feature type="compositionally biased region" description="Low complexity" evidence="1">
    <location>
        <begin position="47"/>
        <end position="64"/>
    </location>
</feature>
<feature type="non-terminal residue" evidence="4">
    <location>
        <position position="64"/>
    </location>
</feature>
<reference evidence="4" key="2">
    <citation type="submission" date="2025-08" db="UniProtKB">
        <authorList>
            <consortium name="RefSeq"/>
        </authorList>
    </citation>
    <scope>IDENTIFICATION</scope>
    <source>
        <tissue evidence="4">Leaf</tissue>
    </source>
</reference>
<gene>
    <name evidence="4" type="primary">LOC104224554</name>
</gene>
<feature type="signal peptide" evidence="2">
    <location>
        <begin position="1"/>
        <end position="25"/>
    </location>
</feature>
<sequence length="64" mass="6643">MGVRIFTRITSKLTLLLNGLNQAYANFKVVCCNCGGGRSRSSRRSRSSSTCSSSSGSSSSGSSS</sequence>
<dbReference type="Proteomes" id="UP000189701">
    <property type="component" value="Unplaced"/>
</dbReference>
<evidence type="ECO:0000313" key="4">
    <source>
        <dbReference type="RefSeq" id="XP_009774536.1"/>
    </source>
</evidence>
<protein>
    <submittedName>
        <fullName evidence="4">Uncharacterized protein LOC104224554</fullName>
    </submittedName>
</protein>
<name>A0A1U7WBC8_NICSY</name>
<keyword evidence="2" id="KW-0732">Signal</keyword>
<evidence type="ECO:0000256" key="2">
    <source>
        <dbReference type="SAM" id="SignalP"/>
    </source>
</evidence>
<dbReference type="RefSeq" id="XP_009774536.1">
    <property type="nucleotide sequence ID" value="XM_009776234.1"/>
</dbReference>
<keyword evidence="3" id="KW-1185">Reference proteome</keyword>
<feature type="region of interest" description="Disordered" evidence="1">
    <location>
        <begin position="36"/>
        <end position="64"/>
    </location>
</feature>
<evidence type="ECO:0000313" key="3">
    <source>
        <dbReference type="Proteomes" id="UP000189701"/>
    </source>
</evidence>